<dbReference type="Proteomes" id="UP001159363">
    <property type="component" value="Chromosome 9"/>
</dbReference>
<proteinExistence type="predicted"/>
<gene>
    <name evidence="2" type="ORF">PR048_025082</name>
</gene>
<feature type="region of interest" description="Disordered" evidence="1">
    <location>
        <begin position="1"/>
        <end position="23"/>
    </location>
</feature>
<reference evidence="2 3" key="1">
    <citation type="submission" date="2023-02" db="EMBL/GenBank/DDBJ databases">
        <title>LHISI_Scaffold_Assembly.</title>
        <authorList>
            <person name="Stuart O.P."/>
            <person name="Cleave R."/>
            <person name="Magrath M.J.L."/>
            <person name="Mikheyev A.S."/>
        </authorList>
    </citation>
    <scope>NUCLEOTIDE SEQUENCE [LARGE SCALE GENOMIC DNA]</scope>
    <source>
        <strain evidence="2">Daus_M_001</strain>
        <tissue evidence="2">Leg muscle</tissue>
    </source>
</reference>
<sequence length="394" mass="43461">MQSRGEIQRRGKRNIPEKAAGDSPSCLFTYEIRGPRHESNPVSLDERRKLKRRLGTSARARSHIPTCANKKIQYGGRDKPDGATGKDSSRKYFTRALWNKTVTVTEVEKGDLRGGTASHMDSLRCLRKSKLTCRLFTVNGQAVSPVAPVKDVQGEVSTFEINLRKKSLPLLAYIMSALSGRKTEKLADSSTYVVNTLRVFLEVVSTKTSSNNVHAEHAHTRNKKWKRRESELLPSRLAEKEALYTLTRNPLGPTHGLPKGANFRSQRCGEPSFVPAESRTPTINKARATGWSFSQSSPRIHVPARTPNTTRRLFNPPSTTASAVIRAKSLQAAGVQACSVGLQSTFTCAFAFMRQPASLCTAAFPLVYSSHNVRSVPPTLGSFRRCQLLGGELP</sequence>
<protein>
    <submittedName>
        <fullName evidence="2">Uncharacterized protein</fullName>
    </submittedName>
</protein>
<keyword evidence="3" id="KW-1185">Reference proteome</keyword>
<dbReference type="EMBL" id="JARBHB010000010">
    <property type="protein sequence ID" value="KAJ8874239.1"/>
    <property type="molecule type" value="Genomic_DNA"/>
</dbReference>
<evidence type="ECO:0000313" key="3">
    <source>
        <dbReference type="Proteomes" id="UP001159363"/>
    </source>
</evidence>
<feature type="compositionally biased region" description="Basic and acidic residues" evidence="1">
    <location>
        <begin position="1"/>
        <end position="20"/>
    </location>
</feature>
<evidence type="ECO:0000256" key="1">
    <source>
        <dbReference type="SAM" id="MobiDB-lite"/>
    </source>
</evidence>
<name>A0ABQ9GQG1_9NEOP</name>
<organism evidence="2 3">
    <name type="scientific">Dryococelus australis</name>
    <dbReference type="NCBI Taxonomy" id="614101"/>
    <lineage>
        <taxon>Eukaryota</taxon>
        <taxon>Metazoa</taxon>
        <taxon>Ecdysozoa</taxon>
        <taxon>Arthropoda</taxon>
        <taxon>Hexapoda</taxon>
        <taxon>Insecta</taxon>
        <taxon>Pterygota</taxon>
        <taxon>Neoptera</taxon>
        <taxon>Polyneoptera</taxon>
        <taxon>Phasmatodea</taxon>
        <taxon>Verophasmatodea</taxon>
        <taxon>Anareolatae</taxon>
        <taxon>Phasmatidae</taxon>
        <taxon>Eurycanthinae</taxon>
        <taxon>Dryococelus</taxon>
    </lineage>
</organism>
<accession>A0ABQ9GQG1</accession>
<evidence type="ECO:0000313" key="2">
    <source>
        <dbReference type="EMBL" id="KAJ8874239.1"/>
    </source>
</evidence>
<comment type="caution">
    <text evidence="2">The sequence shown here is derived from an EMBL/GenBank/DDBJ whole genome shotgun (WGS) entry which is preliminary data.</text>
</comment>